<dbReference type="NCBIfam" id="NF003816">
    <property type="entry name" value="PRK05406.1-5"/>
    <property type="match status" value="1"/>
</dbReference>
<dbReference type="AlphaFoldDB" id="A0A3T0I507"/>
<dbReference type="EMBL" id="CP022572">
    <property type="protein sequence ID" value="AZU64393.1"/>
    <property type="molecule type" value="Genomic_DNA"/>
</dbReference>
<dbReference type="STRING" id="1193713.GCA_001636315_02084"/>
<dbReference type="HAMAP" id="MF_00691">
    <property type="entry name" value="PxpA"/>
    <property type="match status" value="1"/>
</dbReference>
<dbReference type="GO" id="GO:0005524">
    <property type="term" value="F:ATP binding"/>
    <property type="evidence" value="ECO:0007669"/>
    <property type="project" value="UniProtKB-UniRule"/>
</dbReference>
<comment type="function">
    <text evidence="1">Catalyzes the cleavage of 5-oxoproline to form L-glutamate coupled to the hydrolysis of ATP to ADP and inorganic phosphate.</text>
</comment>
<evidence type="ECO:0000256" key="1">
    <source>
        <dbReference type="HAMAP-Rule" id="MF_00691"/>
    </source>
</evidence>
<dbReference type="PANTHER" id="PTHR30292:SF0">
    <property type="entry name" value="5-OXOPROLINASE SUBUNIT A"/>
    <property type="match status" value="1"/>
</dbReference>
<dbReference type="Gene3D" id="3.20.20.370">
    <property type="entry name" value="Glycoside hydrolase/deacetylase"/>
    <property type="match status" value="1"/>
</dbReference>
<dbReference type="InterPro" id="IPR011330">
    <property type="entry name" value="Glyco_hydro/deAcase_b/a-brl"/>
</dbReference>
<proteinExistence type="inferred from homology"/>
<keyword evidence="1" id="KW-0067">ATP-binding</keyword>
<protein>
    <recommendedName>
        <fullName evidence="1">5-oxoprolinase subunit A</fullName>
        <shortName evidence="1">5-OPase subunit A</shortName>
        <ecNumber evidence="1">3.5.2.9</ecNumber>
    </recommendedName>
    <alternativeName>
        <fullName evidence="1">5-oxoprolinase (ATP-hydrolyzing) subunit A</fullName>
    </alternativeName>
</protein>
<name>A0A3T0I507_9BACI</name>
<dbReference type="InterPro" id="IPR005501">
    <property type="entry name" value="LamB/YcsF/PxpA-like"/>
</dbReference>
<comment type="similarity">
    <text evidence="1">Belongs to the LamB/PxpA family.</text>
</comment>
<evidence type="ECO:0000313" key="2">
    <source>
        <dbReference type="EMBL" id="AZU64393.1"/>
    </source>
</evidence>
<accession>A0A3T0I507</accession>
<dbReference type="NCBIfam" id="NF003814">
    <property type="entry name" value="PRK05406.1-3"/>
    <property type="match status" value="1"/>
</dbReference>
<keyword evidence="1" id="KW-0547">Nucleotide-binding</keyword>
<dbReference type="EC" id="3.5.2.9" evidence="1"/>
<dbReference type="GO" id="GO:0017168">
    <property type="term" value="F:5-oxoprolinase (ATP-hydrolyzing) activity"/>
    <property type="evidence" value="ECO:0007669"/>
    <property type="project" value="UniProtKB-UniRule"/>
</dbReference>
<dbReference type="SUPFAM" id="SSF88713">
    <property type="entry name" value="Glycoside hydrolase/deacetylase"/>
    <property type="match status" value="1"/>
</dbReference>
<keyword evidence="1" id="KW-0378">Hydrolase</keyword>
<keyword evidence="3" id="KW-1185">Reference proteome</keyword>
<dbReference type="CDD" id="cd10787">
    <property type="entry name" value="LamB_YcsF_like"/>
    <property type="match status" value="1"/>
</dbReference>
<dbReference type="RefSeq" id="WP_127489110.1">
    <property type="nucleotide sequence ID" value="NZ_CP022572.1"/>
</dbReference>
<dbReference type="Pfam" id="PF03746">
    <property type="entry name" value="LamB_YcsF"/>
    <property type="match status" value="1"/>
</dbReference>
<dbReference type="KEGG" id="nmk:CHR53_25920"/>
<comment type="subunit">
    <text evidence="1">Forms a complex composed of PxpA, PxpB and PxpC.</text>
</comment>
<dbReference type="Proteomes" id="UP000282892">
    <property type="component" value="Chromosome"/>
</dbReference>
<dbReference type="GO" id="GO:0005975">
    <property type="term" value="P:carbohydrate metabolic process"/>
    <property type="evidence" value="ECO:0007669"/>
    <property type="project" value="InterPro"/>
</dbReference>
<dbReference type="PANTHER" id="PTHR30292">
    <property type="entry name" value="UNCHARACTERIZED PROTEIN YBGL-RELATED"/>
    <property type="match status" value="1"/>
</dbReference>
<dbReference type="OrthoDB" id="9773478at2"/>
<comment type="catalytic activity">
    <reaction evidence="1">
        <text>5-oxo-L-proline + ATP + 2 H2O = L-glutamate + ADP + phosphate + H(+)</text>
        <dbReference type="Rhea" id="RHEA:10348"/>
        <dbReference type="ChEBI" id="CHEBI:15377"/>
        <dbReference type="ChEBI" id="CHEBI:15378"/>
        <dbReference type="ChEBI" id="CHEBI:29985"/>
        <dbReference type="ChEBI" id="CHEBI:30616"/>
        <dbReference type="ChEBI" id="CHEBI:43474"/>
        <dbReference type="ChEBI" id="CHEBI:58402"/>
        <dbReference type="ChEBI" id="CHEBI:456216"/>
        <dbReference type="EC" id="3.5.2.9"/>
    </reaction>
</comment>
<evidence type="ECO:0000313" key="3">
    <source>
        <dbReference type="Proteomes" id="UP000282892"/>
    </source>
</evidence>
<reference evidence="2 3" key="1">
    <citation type="submission" date="2017-07" db="EMBL/GenBank/DDBJ databases">
        <title>The complete genome sequence of Bacillus mesonae strain H20-5, an efficient strain improving plant abiotic stress resistance.</title>
        <authorList>
            <person name="Kim S.Y."/>
            <person name="Song H."/>
            <person name="Sang M.K."/>
            <person name="Weon H.-Y."/>
            <person name="Song J."/>
        </authorList>
    </citation>
    <scope>NUCLEOTIDE SEQUENCE [LARGE SCALE GENOMIC DNA]</scope>
    <source>
        <strain evidence="2 3">H20-5</strain>
    </source>
</reference>
<gene>
    <name evidence="1" type="primary">pxpA</name>
    <name evidence="2" type="ORF">CHR53_25920</name>
</gene>
<organism evidence="2 3">
    <name type="scientific">Neobacillus mesonae</name>
    <dbReference type="NCBI Taxonomy" id="1193713"/>
    <lineage>
        <taxon>Bacteria</taxon>
        <taxon>Bacillati</taxon>
        <taxon>Bacillota</taxon>
        <taxon>Bacilli</taxon>
        <taxon>Bacillales</taxon>
        <taxon>Bacillaceae</taxon>
        <taxon>Neobacillus</taxon>
    </lineage>
</organism>
<sequence>MKKTIDLNCDMGESFGNYKLGNDDEVIKYISSVNVACGFHGGDPNTMDHTVKIAKEYGVGVGAHPGFPDLAGFGRRNMDIPREELINLIIYQIGALDIFCQKYNVKMQHVKPHGSMNNMADSNEQMAINIVDAIQSVKPDLPIFVKPNSELHRISEKKGHPYKLEIFADRAYHKDFSLVSRKEEGAIISDPNFVADRIVRMVTKGKVNAISGEEIEVNGETICVHGDTPTALEMIKVIKKRLEGAGIEVKSPFV</sequence>